<dbReference type="Gene3D" id="3.40.630.30">
    <property type="match status" value="1"/>
</dbReference>
<evidence type="ECO:0000313" key="3">
    <source>
        <dbReference type="Proteomes" id="UP000305681"/>
    </source>
</evidence>
<dbReference type="GO" id="GO:0008999">
    <property type="term" value="F:protein-N-terminal-alanine acetyltransferase activity"/>
    <property type="evidence" value="ECO:0007669"/>
    <property type="project" value="TreeGrafter"/>
</dbReference>
<gene>
    <name evidence="2" type="ORF">FHI69_03805</name>
</gene>
<dbReference type="SUPFAM" id="SSF55729">
    <property type="entry name" value="Acyl-CoA N-acyltransferases (Nat)"/>
    <property type="match status" value="1"/>
</dbReference>
<dbReference type="GO" id="GO:1990189">
    <property type="term" value="F:protein N-terminal-serine acetyltransferase activity"/>
    <property type="evidence" value="ECO:0007669"/>
    <property type="project" value="TreeGrafter"/>
</dbReference>
<feature type="domain" description="N-acetyltransferase" evidence="1">
    <location>
        <begin position="32"/>
        <end position="188"/>
    </location>
</feature>
<name>A0A5C4P0Q6_9BURK</name>
<keyword evidence="2" id="KW-0808">Transferase</keyword>
<dbReference type="PROSITE" id="PS51186">
    <property type="entry name" value="GNAT"/>
    <property type="match status" value="1"/>
</dbReference>
<reference evidence="2 3" key="1">
    <citation type="submission" date="2019-06" db="EMBL/GenBank/DDBJ databases">
        <title>Genome sequence of Janthinobacterium lividum UCD_MED1.</title>
        <authorList>
            <person name="De Leon M.E."/>
            <person name="Jospin G."/>
        </authorList>
    </citation>
    <scope>NUCLEOTIDE SEQUENCE [LARGE SCALE GENOMIC DNA]</scope>
    <source>
        <strain evidence="2 3">UCD_MED1</strain>
    </source>
</reference>
<organism evidence="2 3">
    <name type="scientific">Janthinobacterium lividum</name>
    <dbReference type="NCBI Taxonomy" id="29581"/>
    <lineage>
        <taxon>Bacteria</taxon>
        <taxon>Pseudomonadati</taxon>
        <taxon>Pseudomonadota</taxon>
        <taxon>Betaproteobacteria</taxon>
        <taxon>Burkholderiales</taxon>
        <taxon>Oxalobacteraceae</taxon>
        <taxon>Janthinobacterium</taxon>
    </lineage>
</organism>
<evidence type="ECO:0000259" key="1">
    <source>
        <dbReference type="PROSITE" id="PS51186"/>
    </source>
</evidence>
<protein>
    <submittedName>
        <fullName evidence="2">GNAT family N-acetyltransferase</fullName>
    </submittedName>
</protein>
<sequence length="208" mass="22376">MRRSDTLCFYTLTLPARQGHMHLTLSAFPEISIVPTLPEHAEALAALVAQNREHLQAYLPAVVQLDSFGEAQAYLQAAAARAVNGEVLEWHVFSGTALCGSIRLKDIDTADRKAKIGYYLGHQFQGRGIGSAAVRVVLAHGFGALQLHRIELQCAAGNQASMALAERLGFAHEGVLPQGELLNGVFVDLHVFGLLQPDFVSEGAALPI</sequence>
<dbReference type="InterPro" id="IPR000182">
    <property type="entry name" value="GNAT_dom"/>
</dbReference>
<proteinExistence type="predicted"/>
<dbReference type="GO" id="GO:0005737">
    <property type="term" value="C:cytoplasm"/>
    <property type="evidence" value="ECO:0007669"/>
    <property type="project" value="TreeGrafter"/>
</dbReference>
<dbReference type="PANTHER" id="PTHR43441">
    <property type="entry name" value="RIBOSOMAL-PROTEIN-SERINE ACETYLTRANSFERASE"/>
    <property type="match status" value="1"/>
</dbReference>
<comment type="caution">
    <text evidence="2">The sequence shown here is derived from an EMBL/GenBank/DDBJ whole genome shotgun (WGS) entry which is preliminary data.</text>
</comment>
<dbReference type="Proteomes" id="UP000305681">
    <property type="component" value="Unassembled WGS sequence"/>
</dbReference>
<dbReference type="PANTHER" id="PTHR43441:SF11">
    <property type="entry name" value="RIBOSOMAL-PROTEIN-SERINE ACETYLTRANSFERASE"/>
    <property type="match status" value="1"/>
</dbReference>
<evidence type="ECO:0000313" key="2">
    <source>
        <dbReference type="EMBL" id="TNC78427.1"/>
    </source>
</evidence>
<dbReference type="EMBL" id="VDGE01000001">
    <property type="protein sequence ID" value="TNC78427.1"/>
    <property type="molecule type" value="Genomic_DNA"/>
</dbReference>
<dbReference type="InterPro" id="IPR016181">
    <property type="entry name" value="Acyl_CoA_acyltransferase"/>
</dbReference>
<dbReference type="InterPro" id="IPR051908">
    <property type="entry name" value="Ribosomal_N-acetyltransferase"/>
</dbReference>
<accession>A0A5C4P0Q6</accession>
<dbReference type="Pfam" id="PF13302">
    <property type="entry name" value="Acetyltransf_3"/>
    <property type="match status" value="1"/>
</dbReference>
<dbReference type="AlphaFoldDB" id="A0A5C4P0Q6"/>